<feature type="transmembrane region" description="Helical" evidence="7">
    <location>
        <begin position="97"/>
        <end position="116"/>
    </location>
</feature>
<feature type="transmembrane region" description="Helical" evidence="7">
    <location>
        <begin position="123"/>
        <end position="140"/>
    </location>
</feature>
<sequence length="738" mass="80933">MSGSNESLATRFDYTIKATIVTTLTLSLMLLTPTPTNTQTTIQPGFLGQVIGLFTLMQGLEFGSAFPLGISMLIDITVISLINTPLAYAFVVMDQGTARLSLPFLVFIYSFIATWTPMIRAPGLSIAIMFIVIVTTYGTGEDVTKWWRPLSAMATCYIGVASAYLSILLIPLLQTQRLSSGTFLFNSNLNDLKRLIKVFLLEMKSTETLDKHSTHALALRLYIRTCRDNISKYLTQMSIELTLLGSLSKRNELILSSRRLLNGINYLKAYLDIALRGGTTGNFHVPDVTNGEGTINGDERIGKMIELIVTSIDPSSSSASHPYDITPSNNLDCNAAIGALMSYHRSILNPPPPPPPPTFNPFRGRTLLGPLTLPSLKQPLKMAVCMTIASLFAVEESLISVSFGPPPAGLGWLAGLHAALICQQTDGGSYEKAIQRLIGNGLGCGFALIVYIWFQQTQPGPLVGLLVMWTFVVYILIRVPDKPYIAANASYTATIAIFGILGAPSNVLYVVMRLTLLMIAVVIVVAVEVLFFPVFPSDIVERSAISLLGLCADHIDGTCRTKAIRDALKTMKGNITHAKMEPTLGMRREFDYESFRRMIDVIEPLVLYIEFVELPPGEEGGITARSKAMTDLAESLREGENVLRRSPGHDVSDNVEDFYASLAFIRKVKLASNEYSKELEGIRTEVERGGVLQGGSIDFTESLMKVSLGRVCYALCEFVSVWGVIMVKRRKENGKGEE</sequence>
<feature type="transmembrane region" description="Helical" evidence="7">
    <location>
        <begin position="484"/>
        <end position="504"/>
    </location>
</feature>
<dbReference type="AlphaFoldDB" id="A0A9W7GQ72"/>
<feature type="transmembrane region" description="Helical" evidence="7">
    <location>
        <begin position="510"/>
        <end position="535"/>
    </location>
</feature>
<keyword evidence="6 7" id="KW-0472">Membrane</keyword>
<feature type="transmembrane region" description="Helical" evidence="7">
    <location>
        <begin position="72"/>
        <end position="91"/>
    </location>
</feature>
<evidence type="ECO:0000256" key="7">
    <source>
        <dbReference type="SAM" id="Phobius"/>
    </source>
</evidence>
<dbReference type="OrthoDB" id="10574921at2759"/>
<feature type="transmembrane region" description="Helical" evidence="7">
    <location>
        <begin position="42"/>
        <end position="60"/>
    </location>
</feature>
<reference evidence="9" key="1">
    <citation type="journal article" date="2023" name="Commun. Biol.">
        <title>Genome analysis of Parmales, the sister group of diatoms, reveals the evolutionary specialization of diatoms from phago-mixotrophs to photoautotrophs.</title>
        <authorList>
            <person name="Ban H."/>
            <person name="Sato S."/>
            <person name="Yoshikawa S."/>
            <person name="Yamada K."/>
            <person name="Nakamura Y."/>
            <person name="Ichinomiya M."/>
            <person name="Sato N."/>
            <person name="Blanc-Mathieu R."/>
            <person name="Endo H."/>
            <person name="Kuwata A."/>
            <person name="Ogata H."/>
        </authorList>
    </citation>
    <scope>NUCLEOTIDE SEQUENCE [LARGE SCALE GENOMIC DNA]</scope>
</reference>
<evidence type="ECO:0000256" key="6">
    <source>
        <dbReference type="ARBA" id="ARBA00023136"/>
    </source>
</evidence>
<gene>
    <name evidence="8" type="ORF">TrCOL_g7294</name>
</gene>
<keyword evidence="5 7" id="KW-1133">Transmembrane helix</keyword>
<dbReference type="EMBL" id="BRYA01000440">
    <property type="protein sequence ID" value="GMI48891.1"/>
    <property type="molecule type" value="Genomic_DNA"/>
</dbReference>
<dbReference type="InterPro" id="IPR006726">
    <property type="entry name" value="PHBA_efflux_AaeB/fusaric-R"/>
</dbReference>
<dbReference type="PANTHER" id="PTHR30509">
    <property type="entry name" value="P-HYDROXYBENZOIC ACID EFFLUX PUMP SUBUNIT-RELATED"/>
    <property type="match status" value="1"/>
</dbReference>
<keyword evidence="2" id="KW-0813">Transport</keyword>
<feature type="transmembrane region" description="Helical" evidence="7">
    <location>
        <begin position="460"/>
        <end position="477"/>
    </location>
</feature>
<evidence type="ECO:0000256" key="3">
    <source>
        <dbReference type="ARBA" id="ARBA00022475"/>
    </source>
</evidence>
<feature type="transmembrane region" description="Helical" evidence="7">
    <location>
        <begin position="12"/>
        <end position="30"/>
    </location>
</feature>
<dbReference type="GO" id="GO:0005886">
    <property type="term" value="C:plasma membrane"/>
    <property type="evidence" value="ECO:0007669"/>
    <property type="project" value="UniProtKB-SubCell"/>
</dbReference>
<comment type="caution">
    <text evidence="8">The sequence shown here is derived from an EMBL/GenBank/DDBJ whole genome shotgun (WGS) entry which is preliminary data.</text>
</comment>
<protein>
    <submittedName>
        <fullName evidence="8">Uncharacterized protein</fullName>
    </submittedName>
</protein>
<keyword evidence="4 7" id="KW-0812">Transmembrane</keyword>
<dbReference type="GO" id="GO:0022857">
    <property type="term" value="F:transmembrane transporter activity"/>
    <property type="evidence" value="ECO:0007669"/>
    <property type="project" value="InterPro"/>
</dbReference>
<proteinExistence type="predicted"/>
<evidence type="ECO:0000313" key="8">
    <source>
        <dbReference type="EMBL" id="GMI48891.1"/>
    </source>
</evidence>
<evidence type="ECO:0000256" key="2">
    <source>
        <dbReference type="ARBA" id="ARBA00022448"/>
    </source>
</evidence>
<feature type="transmembrane region" description="Helical" evidence="7">
    <location>
        <begin position="152"/>
        <end position="173"/>
    </location>
</feature>
<evidence type="ECO:0000256" key="4">
    <source>
        <dbReference type="ARBA" id="ARBA00022692"/>
    </source>
</evidence>
<evidence type="ECO:0000256" key="1">
    <source>
        <dbReference type="ARBA" id="ARBA00004651"/>
    </source>
</evidence>
<organism evidence="8 9">
    <name type="scientific">Triparma columacea</name>
    <dbReference type="NCBI Taxonomy" id="722753"/>
    <lineage>
        <taxon>Eukaryota</taxon>
        <taxon>Sar</taxon>
        <taxon>Stramenopiles</taxon>
        <taxon>Ochrophyta</taxon>
        <taxon>Bolidophyceae</taxon>
        <taxon>Parmales</taxon>
        <taxon>Triparmaceae</taxon>
        <taxon>Triparma</taxon>
    </lineage>
</organism>
<evidence type="ECO:0000313" key="9">
    <source>
        <dbReference type="Proteomes" id="UP001165065"/>
    </source>
</evidence>
<dbReference type="Proteomes" id="UP001165065">
    <property type="component" value="Unassembled WGS sequence"/>
</dbReference>
<evidence type="ECO:0000256" key="5">
    <source>
        <dbReference type="ARBA" id="ARBA00022989"/>
    </source>
</evidence>
<dbReference type="PANTHER" id="PTHR30509:SF9">
    <property type="entry name" value="MULTIDRUG RESISTANCE PROTEIN MDTO"/>
    <property type="match status" value="1"/>
</dbReference>
<dbReference type="Pfam" id="PF04632">
    <property type="entry name" value="FUSC"/>
    <property type="match status" value="1"/>
</dbReference>
<name>A0A9W7GQ72_9STRA</name>
<comment type="subcellular location">
    <subcellularLocation>
        <location evidence="1">Cell membrane</location>
        <topology evidence="1">Multi-pass membrane protein</topology>
    </subcellularLocation>
</comment>
<keyword evidence="3" id="KW-1003">Cell membrane</keyword>
<keyword evidence="9" id="KW-1185">Reference proteome</keyword>
<accession>A0A9W7GQ72</accession>
<feature type="transmembrane region" description="Helical" evidence="7">
    <location>
        <begin position="437"/>
        <end position="454"/>
    </location>
</feature>